<keyword evidence="2" id="KW-1185">Reference proteome</keyword>
<dbReference type="AlphaFoldDB" id="A0A8B8ABR0"/>
<dbReference type="Proteomes" id="UP000694844">
    <property type="component" value="Chromosome 6"/>
</dbReference>
<protein>
    <submittedName>
        <fullName evidence="3">Scavenger receptor class F member 1-like</fullName>
    </submittedName>
</protein>
<dbReference type="RefSeq" id="XP_022288912.1">
    <property type="nucleotide sequence ID" value="XM_022433204.1"/>
</dbReference>
<gene>
    <name evidence="3" type="primary">LOC111100998</name>
</gene>
<organism evidence="2 3">
    <name type="scientific">Crassostrea virginica</name>
    <name type="common">Eastern oyster</name>
    <dbReference type="NCBI Taxonomy" id="6565"/>
    <lineage>
        <taxon>Eukaryota</taxon>
        <taxon>Metazoa</taxon>
        <taxon>Spiralia</taxon>
        <taxon>Lophotrochozoa</taxon>
        <taxon>Mollusca</taxon>
        <taxon>Bivalvia</taxon>
        <taxon>Autobranchia</taxon>
        <taxon>Pteriomorphia</taxon>
        <taxon>Ostreida</taxon>
        <taxon>Ostreoidea</taxon>
        <taxon>Ostreidae</taxon>
        <taxon>Crassostrea</taxon>
    </lineage>
</organism>
<dbReference type="OrthoDB" id="18487at2759"/>
<reference evidence="3" key="1">
    <citation type="submission" date="2025-08" db="UniProtKB">
        <authorList>
            <consortium name="RefSeq"/>
        </authorList>
    </citation>
    <scope>IDENTIFICATION</scope>
    <source>
        <tissue evidence="3">Whole sample</tissue>
    </source>
</reference>
<evidence type="ECO:0000313" key="2">
    <source>
        <dbReference type="Proteomes" id="UP000694844"/>
    </source>
</evidence>
<accession>A0A8B8ABR0</accession>
<proteinExistence type="predicted"/>
<feature type="chain" id="PRO_5034664700" evidence="1">
    <location>
        <begin position="18"/>
        <end position="154"/>
    </location>
</feature>
<feature type="signal peptide" evidence="1">
    <location>
        <begin position="1"/>
        <end position="17"/>
    </location>
</feature>
<dbReference type="GeneID" id="111100998"/>
<evidence type="ECO:0000313" key="3">
    <source>
        <dbReference type="RefSeq" id="XP_022288912.1"/>
    </source>
</evidence>
<name>A0A8B8ABR0_CRAVI</name>
<evidence type="ECO:0000256" key="1">
    <source>
        <dbReference type="SAM" id="SignalP"/>
    </source>
</evidence>
<keyword evidence="1" id="KW-0732">Signal</keyword>
<sequence length="154" mass="16961">MLHVILFLFINIDKVCCISHECEIIRNNGCCDGYFRDSTTKSCEKCIPGYLGPDCALSCPYPSYGERCQGHCNCINTSCDVSIGCKPMGIELETMDAVMDTSGTAQITYVKSASQGTLDQTVLYHVLILHMVRDAKDTVTVVTQAVMFLLDVKL</sequence>
<dbReference type="Gene3D" id="2.170.300.10">
    <property type="entry name" value="Tie2 ligand-binding domain superfamily"/>
    <property type="match status" value="1"/>
</dbReference>
<dbReference type="KEGG" id="cvn:111100998"/>